<sequence length="1102" mass="121427">MTTSNHQQIDLPKIPSLPPIEMPDTSSFLEPVDFLADKSSPLHPSSVSLLSQDTFMTADSSSFSELIATPTTSSPELVSPVSPLTLVSIPTLRKSLSVDSFTKHRPPSDSITRTARGNTVGASSRPITGRGLHNSQSSSDSRTEVASSRSSAEERSDWERRPFRQPAAGPSRSRGASVSTTTGDELGDSFYDESDMERSEDLISVARTGKSRLRRPGDLSLPSRLQTASSSPTMGKTPPPIVPERSSSLQRPHLKKQRSLISVNTQLPSSPHSPSTITIAVIGSIGSGKTALIRKGLKMHSLSEATNPLNNPGMGGEAIRYLYRIARLSRPYVHADCILRILEVDILSLELGKDNSIFPEGAIPVDGLVFCYDATNPESFKCVPPIMSHIAPKSLPTITFACKTDLAKRVDTDKALRTVEKFDVGVIETSVTTEAGKQKIRDGWDFLIKTILGIPLSGGRERSFHRNPASPAVLTSPPLEISRASSATPTASSAGAAYSPTFVSNGIHSSHVISTSEDSSHNSTSASRTRSMSDLLSEREPNWDTDGRGQSVLGMSGTRSRTSSHSALPGPEQVSNSLDDGNEPSQSVISRESRPPRWLTLDELLDKLLFVAVSEDDPTFISHFLLTYRRFAIPRSILLAMQKRMRSLDQANSDPMFACYAQMKICWLLDHWISLYPSDFAVAGTTGALSALIKSIIGKTYLLHYGSVFIPFLETLPKLKDEDTSWALKVEEPKDDSDDASSVADAHVTTSGSPVSSRTSHSLHDSEQPAAPSPPPPPTNNIPRGRKSSLPLHAKILMSSNSPTQSSHSSSSELTWSKKLKALSGFAAQFTDIDISSVAQEISRAQCRSFLEIKPRHWLQHVVGRGEKDSKGDTITRYNRISHHIANWVVSLILSQDKPRARAKLIDRFVELANRLRNMNNYSALRAVIAGINSAAYETDATMQQFRQRYNPNFKQFQSFDNLLQAVRAHSKYRLALRNSKGPCIPALEIHLSDLIRAHEGNSDFHDDDPTHIHWEKWNMMGRFIDGITQCQQACREDTKYEAATGDVQAKDVLLLDKTSYLMDEDQRNERIELDKTDPDELQPYREPPPHPKEGIRKIFFW</sequence>
<dbReference type="Proteomes" id="UP001055072">
    <property type="component" value="Unassembled WGS sequence"/>
</dbReference>
<accession>A0ACB8UKN8</accession>
<evidence type="ECO:0000313" key="2">
    <source>
        <dbReference type="Proteomes" id="UP001055072"/>
    </source>
</evidence>
<reference evidence="1" key="1">
    <citation type="journal article" date="2021" name="Environ. Microbiol.">
        <title>Gene family expansions and transcriptome signatures uncover fungal adaptations to wood decay.</title>
        <authorList>
            <person name="Hage H."/>
            <person name="Miyauchi S."/>
            <person name="Viragh M."/>
            <person name="Drula E."/>
            <person name="Min B."/>
            <person name="Chaduli D."/>
            <person name="Navarro D."/>
            <person name="Favel A."/>
            <person name="Norest M."/>
            <person name="Lesage-Meessen L."/>
            <person name="Balint B."/>
            <person name="Merenyi Z."/>
            <person name="de Eugenio L."/>
            <person name="Morin E."/>
            <person name="Martinez A.T."/>
            <person name="Baldrian P."/>
            <person name="Stursova M."/>
            <person name="Martinez M.J."/>
            <person name="Novotny C."/>
            <person name="Magnuson J.K."/>
            <person name="Spatafora J.W."/>
            <person name="Maurice S."/>
            <person name="Pangilinan J."/>
            <person name="Andreopoulos W."/>
            <person name="LaButti K."/>
            <person name="Hundley H."/>
            <person name="Na H."/>
            <person name="Kuo A."/>
            <person name="Barry K."/>
            <person name="Lipzen A."/>
            <person name="Henrissat B."/>
            <person name="Riley R."/>
            <person name="Ahrendt S."/>
            <person name="Nagy L.G."/>
            <person name="Grigoriev I.V."/>
            <person name="Martin F."/>
            <person name="Rosso M.N."/>
        </authorList>
    </citation>
    <scope>NUCLEOTIDE SEQUENCE</scope>
    <source>
        <strain evidence="1">CBS 384.51</strain>
    </source>
</reference>
<gene>
    <name evidence="1" type="ORF">BDY19DRAFT_915260</name>
</gene>
<protein>
    <submittedName>
        <fullName evidence="1">Ras guanine nucleotide exchange factor domain-containing protein</fullName>
    </submittedName>
</protein>
<proteinExistence type="predicted"/>
<name>A0ACB8UKN8_9APHY</name>
<keyword evidence="2" id="KW-1185">Reference proteome</keyword>
<evidence type="ECO:0000313" key="1">
    <source>
        <dbReference type="EMBL" id="KAI0094911.1"/>
    </source>
</evidence>
<organism evidence="1 2">
    <name type="scientific">Irpex rosettiformis</name>
    <dbReference type="NCBI Taxonomy" id="378272"/>
    <lineage>
        <taxon>Eukaryota</taxon>
        <taxon>Fungi</taxon>
        <taxon>Dikarya</taxon>
        <taxon>Basidiomycota</taxon>
        <taxon>Agaricomycotina</taxon>
        <taxon>Agaricomycetes</taxon>
        <taxon>Polyporales</taxon>
        <taxon>Irpicaceae</taxon>
        <taxon>Irpex</taxon>
    </lineage>
</organism>
<comment type="caution">
    <text evidence="1">The sequence shown here is derived from an EMBL/GenBank/DDBJ whole genome shotgun (WGS) entry which is preliminary data.</text>
</comment>
<dbReference type="EMBL" id="MU274900">
    <property type="protein sequence ID" value="KAI0094911.1"/>
    <property type="molecule type" value="Genomic_DNA"/>
</dbReference>